<dbReference type="Pfam" id="PF11594">
    <property type="entry name" value="Med28"/>
    <property type="match status" value="1"/>
</dbReference>
<evidence type="ECO:0000256" key="3">
    <source>
        <dbReference type="ARBA" id="ARBA00023015"/>
    </source>
</evidence>
<feature type="coiled-coil region" evidence="7">
    <location>
        <begin position="74"/>
        <end position="101"/>
    </location>
</feature>
<keyword evidence="5" id="KW-0804">Transcription</keyword>
<comment type="subcellular location">
    <subcellularLocation>
        <location evidence="1">Nucleus</location>
    </subcellularLocation>
</comment>
<keyword evidence="9" id="KW-1185">Reference proteome</keyword>
<evidence type="ECO:0000256" key="6">
    <source>
        <dbReference type="ARBA" id="ARBA00023242"/>
    </source>
</evidence>
<sequence>MMVAAGADLQNLVAALDAALLPCLPARELQAADRSTHPSHQVDVERHARDFMETAKSLQLFFIKAQHQHKPTREEALRKELATLEAELKAKDALIEAQNKLLQSWQGLLQAQRNVLVKELEQV</sequence>
<dbReference type="PANTHER" id="PTHR39117:SF1">
    <property type="entry name" value="MEDIATOR OF RNA POLYMERASE II TRANSCRIPTION SUBUNIT 28"/>
    <property type="match status" value="1"/>
</dbReference>
<reference evidence="8 9" key="1">
    <citation type="submission" date="2024-02" db="EMBL/GenBank/DDBJ databases">
        <authorList>
            <consortium name="ELIXIR-Norway"/>
            <consortium name="Elixir Norway"/>
        </authorList>
    </citation>
    <scope>NUCLEOTIDE SEQUENCE [LARGE SCALE GENOMIC DNA]</scope>
</reference>
<evidence type="ECO:0000256" key="4">
    <source>
        <dbReference type="ARBA" id="ARBA00023054"/>
    </source>
</evidence>
<evidence type="ECO:0008006" key="10">
    <source>
        <dbReference type="Google" id="ProtNLM"/>
    </source>
</evidence>
<evidence type="ECO:0000256" key="5">
    <source>
        <dbReference type="ARBA" id="ARBA00023163"/>
    </source>
</evidence>
<proteinExistence type="inferred from homology"/>
<dbReference type="PANTHER" id="PTHR39117">
    <property type="entry name" value="MEDIATOR OF RNA POLYMERASE II TRANSCRIPTION SUBUNIT 28"/>
    <property type="match status" value="1"/>
</dbReference>
<comment type="similarity">
    <text evidence="2">Belongs to the Mediator complex subunit 28 family.</text>
</comment>
<name>A0ABP0WTA5_9BRYO</name>
<evidence type="ECO:0000256" key="2">
    <source>
        <dbReference type="ARBA" id="ARBA00005571"/>
    </source>
</evidence>
<accession>A0ABP0WTA5</accession>
<evidence type="ECO:0000313" key="9">
    <source>
        <dbReference type="Proteomes" id="UP001497444"/>
    </source>
</evidence>
<organism evidence="8 9">
    <name type="scientific">Sphagnum jensenii</name>
    <dbReference type="NCBI Taxonomy" id="128206"/>
    <lineage>
        <taxon>Eukaryota</taxon>
        <taxon>Viridiplantae</taxon>
        <taxon>Streptophyta</taxon>
        <taxon>Embryophyta</taxon>
        <taxon>Bryophyta</taxon>
        <taxon>Sphagnophytina</taxon>
        <taxon>Sphagnopsida</taxon>
        <taxon>Sphagnales</taxon>
        <taxon>Sphagnaceae</taxon>
        <taxon>Sphagnum</taxon>
    </lineage>
</organism>
<keyword evidence="3" id="KW-0805">Transcription regulation</keyword>
<evidence type="ECO:0000256" key="7">
    <source>
        <dbReference type="SAM" id="Coils"/>
    </source>
</evidence>
<gene>
    <name evidence="8" type="ORF">CSSPJE1EN1_LOCUS14366</name>
</gene>
<dbReference type="InterPro" id="IPR021640">
    <property type="entry name" value="Mediator_Med28"/>
</dbReference>
<dbReference type="InterPro" id="IPR034456">
    <property type="entry name" value="MED28"/>
</dbReference>
<evidence type="ECO:0000256" key="1">
    <source>
        <dbReference type="ARBA" id="ARBA00004123"/>
    </source>
</evidence>
<dbReference type="EMBL" id="OZ020097">
    <property type="protein sequence ID" value="CAK9268888.1"/>
    <property type="molecule type" value="Genomic_DNA"/>
</dbReference>
<dbReference type="Proteomes" id="UP001497444">
    <property type="component" value="Chromosome 2"/>
</dbReference>
<protein>
    <recommendedName>
        <fullName evidence="10">Mediator of RNA polymerase II transcription subunit 28</fullName>
    </recommendedName>
</protein>
<keyword evidence="6" id="KW-0539">Nucleus</keyword>
<keyword evidence="4 7" id="KW-0175">Coiled coil</keyword>
<evidence type="ECO:0000313" key="8">
    <source>
        <dbReference type="EMBL" id="CAK9268888.1"/>
    </source>
</evidence>